<dbReference type="Gene3D" id="3.40.30.10">
    <property type="entry name" value="Glutaredoxin"/>
    <property type="match status" value="1"/>
</dbReference>
<gene>
    <name evidence="5" type="ORF">A2358_00475</name>
</gene>
<evidence type="ECO:0000313" key="5">
    <source>
        <dbReference type="EMBL" id="OGZ79423.1"/>
    </source>
</evidence>
<name>A0A1G2IXK9_9BACT</name>
<evidence type="ECO:0000256" key="3">
    <source>
        <dbReference type="ARBA" id="ARBA00022729"/>
    </source>
</evidence>
<evidence type="ECO:0000256" key="1">
    <source>
        <dbReference type="ARBA" id="ARBA00004613"/>
    </source>
</evidence>
<accession>A0A1G2IXK9</accession>
<keyword evidence="3" id="KW-0732">Signal</keyword>
<dbReference type="SUPFAM" id="SSF52833">
    <property type="entry name" value="Thioredoxin-like"/>
    <property type="match status" value="1"/>
</dbReference>
<comment type="caution">
    <text evidence="5">The sequence shown here is derived from an EMBL/GenBank/DDBJ whole genome shotgun (WGS) entry which is preliminary data.</text>
</comment>
<evidence type="ECO:0000313" key="6">
    <source>
        <dbReference type="Proteomes" id="UP000178650"/>
    </source>
</evidence>
<dbReference type="Proteomes" id="UP000178650">
    <property type="component" value="Unassembled WGS sequence"/>
</dbReference>
<evidence type="ECO:0000256" key="4">
    <source>
        <dbReference type="ARBA" id="ARBA00023180"/>
    </source>
</evidence>
<dbReference type="PANTHER" id="PTHR13234">
    <property type="entry name" value="GAMMA-INTERFERON INDUCIBLE LYSOSOMAL THIOL REDUCTASE GILT"/>
    <property type="match status" value="1"/>
</dbReference>
<dbReference type="PANTHER" id="PTHR13234:SF8">
    <property type="entry name" value="GAMMA-INTERFERON-INDUCIBLE LYSOSOMAL THIOL REDUCTASE"/>
    <property type="match status" value="1"/>
</dbReference>
<dbReference type="Pfam" id="PF03227">
    <property type="entry name" value="GILT"/>
    <property type="match status" value="1"/>
</dbReference>
<comment type="subcellular location">
    <subcellularLocation>
        <location evidence="1">Secreted</location>
    </subcellularLocation>
</comment>
<dbReference type="GO" id="GO:0005576">
    <property type="term" value="C:extracellular region"/>
    <property type="evidence" value="ECO:0007669"/>
    <property type="project" value="UniProtKB-SubCell"/>
</dbReference>
<proteinExistence type="predicted"/>
<dbReference type="GO" id="GO:0016671">
    <property type="term" value="F:oxidoreductase activity, acting on a sulfur group of donors, disulfide as acceptor"/>
    <property type="evidence" value="ECO:0007669"/>
    <property type="project" value="InterPro"/>
</dbReference>
<dbReference type="EMBL" id="MHPJ01000004">
    <property type="protein sequence ID" value="OGZ79423.1"/>
    <property type="molecule type" value="Genomic_DNA"/>
</dbReference>
<protein>
    <submittedName>
        <fullName evidence="5">Uncharacterized protein</fullName>
    </submittedName>
</protein>
<organism evidence="5 6">
    <name type="scientific">Candidatus Staskawiczbacteria bacterium RIFOXYB1_FULL_37_44</name>
    <dbReference type="NCBI Taxonomy" id="1802223"/>
    <lineage>
        <taxon>Bacteria</taxon>
        <taxon>Candidatus Staskawicziibacteriota</taxon>
    </lineage>
</organism>
<keyword evidence="4" id="KW-0325">Glycoprotein</keyword>
<dbReference type="STRING" id="1802223.A2358_00475"/>
<dbReference type="InterPro" id="IPR036249">
    <property type="entry name" value="Thioredoxin-like_sf"/>
</dbReference>
<dbReference type="AlphaFoldDB" id="A0A1G2IXK9"/>
<keyword evidence="2" id="KW-0964">Secreted</keyword>
<sequence>MSKLSFLKNMNRNNILLGLAIIGVLVVGGLIYANSNPNLSLPNFFGMSGKQIGQKAVDYINNNQLASTPASLVSVSEESGLVKIKIKIGTNEFDSYATKDGKLLFPQVFDMSAEKTAATSENSAPQQTPEEAAATVKKSDNPELLAFVVARCPYGLQMQRAMADAVKNMPSLGQYIKSVYIGAVSGNTITAMHGEAEAKENLRQICIREEQPAKFWNYVACQMASSGKEDSCATSTGVDAAKLNSCISDPGKGVAYAKKDFDLATKYNVSGSPTLILNEAVIDESAFGGRSSEGVKTMVCAAFNSKASFCSTKLNTAEAAVSFSVDYASSGASANANSGADGTNCAPAQ</sequence>
<reference evidence="5 6" key="1">
    <citation type="journal article" date="2016" name="Nat. Commun.">
        <title>Thousands of microbial genomes shed light on interconnected biogeochemical processes in an aquifer system.</title>
        <authorList>
            <person name="Anantharaman K."/>
            <person name="Brown C.T."/>
            <person name="Hug L.A."/>
            <person name="Sharon I."/>
            <person name="Castelle C.J."/>
            <person name="Probst A.J."/>
            <person name="Thomas B.C."/>
            <person name="Singh A."/>
            <person name="Wilkins M.J."/>
            <person name="Karaoz U."/>
            <person name="Brodie E.L."/>
            <person name="Williams K.H."/>
            <person name="Hubbard S.S."/>
            <person name="Banfield J.F."/>
        </authorList>
    </citation>
    <scope>NUCLEOTIDE SEQUENCE [LARGE SCALE GENOMIC DNA]</scope>
</reference>
<evidence type="ECO:0000256" key="2">
    <source>
        <dbReference type="ARBA" id="ARBA00022525"/>
    </source>
</evidence>
<dbReference type="InterPro" id="IPR004911">
    <property type="entry name" value="Interferon-induced_GILT"/>
</dbReference>